<dbReference type="AlphaFoldDB" id="A0A330M247"/>
<feature type="compositionally biased region" description="Basic and acidic residues" evidence="1">
    <location>
        <begin position="13"/>
        <end position="39"/>
    </location>
</feature>
<feature type="compositionally biased region" description="Basic residues" evidence="1">
    <location>
        <begin position="43"/>
        <end position="55"/>
    </location>
</feature>
<protein>
    <submittedName>
        <fullName evidence="2">Uncharacterized protein</fullName>
    </submittedName>
</protein>
<sequence length="55" mass="6215">MASSNSGLGFQVRLEKNKPIAGDNDSKLTDSVPEFERKSSVRPLRKAPFKRRIVR</sequence>
<evidence type="ECO:0000313" key="2">
    <source>
        <dbReference type="EMBL" id="SQH76251.1"/>
    </source>
</evidence>
<dbReference type="KEGG" id="sbk:SHEWBE_2288"/>
<organism evidence="2 3">
    <name type="scientific">Shewanella benthica</name>
    <dbReference type="NCBI Taxonomy" id="43661"/>
    <lineage>
        <taxon>Bacteria</taxon>
        <taxon>Pseudomonadati</taxon>
        <taxon>Pseudomonadota</taxon>
        <taxon>Gammaproteobacteria</taxon>
        <taxon>Alteromonadales</taxon>
        <taxon>Shewanellaceae</taxon>
        <taxon>Shewanella</taxon>
    </lineage>
</organism>
<reference evidence="3" key="1">
    <citation type="submission" date="2018-06" db="EMBL/GenBank/DDBJ databases">
        <authorList>
            <person name="Cea G.-C."/>
            <person name="William W."/>
        </authorList>
    </citation>
    <scope>NUCLEOTIDE SEQUENCE [LARGE SCALE GENOMIC DNA]</scope>
    <source>
        <strain evidence="3">DB21MT-2</strain>
    </source>
</reference>
<gene>
    <name evidence="2" type="ORF">SHEWBE_2288</name>
</gene>
<dbReference type="Proteomes" id="UP000250123">
    <property type="component" value="Chromosome SHEWBE"/>
</dbReference>
<evidence type="ECO:0000256" key="1">
    <source>
        <dbReference type="SAM" id="MobiDB-lite"/>
    </source>
</evidence>
<proteinExistence type="predicted"/>
<accession>A0A330M247</accession>
<name>A0A330M247_9GAMM</name>
<dbReference type="EMBL" id="LS483452">
    <property type="protein sequence ID" value="SQH76251.1"/>
    <property type="molecule type" value="Genomic_DNA"/>
</dbReference>
<feature type="region of interest" description="Disordered" evidence="1">
    <location>
        <begin position="1"/>
        <end position="55"/>
    </location>
</feature>
<evidence type="ECO:0000313" key="3">
    <source>
        <dbReference type="Proteomes" id="UP000250123"/>
    </source>
</evidence>